<evidence type="ECO:0000256" key="4">
    <source>
        <dbReference type="RuleBase" id="RU003345"/>
    </source>
</evidence>
<dbReference type="eggNOG" id="COG1012">
    <property type="taxonomic scope" value="Bacteria"/>
</dbReference>
<dbReference type="STRING" id="157783.LK03_18105"/>
<dbReference type="Gene3D" id="3.40.605.10">
    <property type="entry name" value="Aldehyde Dehydrogenase, Chain A, domain 1"/>
    <property type="match status" value="1"/>
</dbReference>
<proteinExistence type="inferred from homology"/>
<feature type="domain" description="Aldehyde dehydrogenase" evidence="5">
    <location>
        <begin position="29"/>
        <end position="491"/>
    </location>
</feature>
<comment type="similarity">
    <text evidence="1 4">Belongs to the aldehyde dehydrogenase family.</text>
</comment>
<feature type="active site" evidence="3">
    <location>
        <position position="268"/>
    </location>
</feature>
<dbReference type="PANTHER" id="PTHR11699">
    <property type="entry name" value="ALDEHYDE DEHYDROGENASE-RELATED"/>
    <property type="match status" value="1"/>
</dbReference>
<reference evidence="6 7" key="1">
    <citation type="submission" date="2014-09" db="EMBL/GenBank/DDBJ databases">
        <authorList>
            <person name="Chan K.-G."/>
        </authorList>
    </citation>
    <scope>NUCLEOTIDE SEQUENCE [LARGE SCALE GENOMIC DNA]</scope>
    <source>
        <strain evidence="6 7">ND07</strain>
    </source>
</reference>
<evidence type="ECO:0000256" key="2">
    <source>
        <dbReference type="ARBA" id="ARBA00023002"/>
    </source>
</evidence>
<dbReference type="InterPro" id="IPR016160">
    <property type="entry name" value="Ald_DH_CS_CYS"/>
</dbReference>
<evidence type="ECO:0000259" key="5">
    <source>
        <dbReference type="Pfam" id="PF00171"/>
    </source>
</evidence>
<dbReference type="GO" id="GO:0016620">
    <property type="term" value="F:oxidoreductase activity, acting on the aldehyde or oxo group of donors, NAD or NADP as acceptor"/>
    <property type="evidence" value="ECO:0007669"/>
    <property type="project" value="InterPro"/>
</dbReference>
<keyword evidence="7" id="KW-1185">Reference proteome</keyword>
<dbReference type="AlphaFoldDB" id="A0A089WWR8"/>
<keyword evidence="2 4" id="KW-0560">Oxidoreductase</keyword>
<dbReference type="InterPro" id="IPR016161">
    <property type="entry name" value="Ald_DH/histidinol_DH"/>
</dbReference>
<sequence length="495" mass="52624">MSDIALLPCVNAFLARDHGHYIDGRTTPSQGGGRIAVRNPANDQTIAHIADASERDVDQAVASARQGFNTWSRTAPAARAAVLFKLAELLEANREELAQLETLQSGKLIGMSRAFEVEQAAHFLRYYAGWATKITGQTITPSLPSFAGERYSAYTLREPIGVVVGIVPWNFATMIAIWKLASALTTGCSIIIKPSEFTPLTLLRIAELASEAGLPAGALNVLTGAGQVGKALIEHPDTDKVSFTGSVPTGIAVGQAAMGARLTRATLELGGKNAVAFLPDVSIDTAVNGIIEAGFLHSGQICAAGERFYVHRSRIDETLAALSQRLGQLKIGSPLDESTQFGPVANKPHQQKLAELFATARAEGSQIIHGGQVSSGPGCFVEPTVILASSASDTLLNQETFGPVATFLPYDNEDELLHLMNASPYGLSASVWTNDLGKAMRLIPEIQAGTLWVNMHTLLDPAVPFGGIKASGVGREFGSAFIDDFTELKSVMIRY</sequence>
<dbReference type="PROSITE" id="PS00687">
    <property type="entry name" value="ALDEHYDE_DEHYDR_GLU"/>
    <property type="match status" value="1"/>
</dbReference>
<dbReference type="EMBL" id="CP009455">
    <property type="protein sequence ID" value="AIR91062.1"/>
    <property type="molecule type" value="Genomic_DNA"/>
</dbReference>
<evidence type="ECO:0000313" key="6">
    <source>
        <dbReference type="EMBL" id="AIR91062.1"/>
    </source>
</evidence>
<dbReference type="Gene3D" id="3.40.309.10">
    <property type="entry name" value="Aldehyde Dehydrogenase, Chain A, domain 2"/>
    <property type="match status" value="1"/>
</dbReference>
<evidence type="ECO:0000256" key="1">
    <source>
        <dbReference type="ARBA" id="ARBA00009986"/>
    </source>
</evidence>
<dbReference type="Proteomes" id="UP000029493">
    <property type="component" value="Chromosome"/>
</dbReference>
<evidence type="ECO:0000313" key="7">
    <source>
        <dbReference type="Proteomes" id="UP000029493"/>
    </source>
</evidence>
<dbReference type="RefSeq" id="WP_038413744.1">
    <property type="nucleotide sequence ID" value="NZ_CP009455.1"/>
</dbReference>
<dbReference type="InterPro" id="IPR016163">
    <property type="entry name" value="Ald_DH_C"/>
</dbReference>
<evidence type="ECO:0000256" key="3">
    <source>
        <dbReference type="PROSITE-ProRule" id="PRU10007"/>
    </source>
</evidence>
<dbReference type="FunFam" id="3.40.605.10:FF:000007">
    <property type="entry name" value="NAD/NADP-dependent betaine aldehyde dehydrogenase"/>
    <property type="match status" value="1"/>
</dbReference>
<dbReference type="SUPFAM" id="SSF53720">
    <property type="entry name" value="ALDH-like"/>
    <property type="match status" value="1"/>
</dbReference>
<protein>
    <submittedName>
        <fullName evidence="6">Aldehyde dehydrogenase</fullName>
    </submittedName>
</protein>
<dbReference type="PROSITE" id="PS00070">
    <property type="entry name" value="ALDEHYDE_DEHYDR_CYS"/>
    <property type="match status" value="1"/>
</dbReference>
<organism evidence="6 7">
    <name type="scientific">Pseudomonas cremoricolorata</name>
    <dbReference type="NCBI Taxonomy" id="157783"/>
    <lineage>
        <taxon>Bacteria</taxon>
        <taxon>Pseudomonadati</taxon>
        <taxon>Pseudomonadota</taxon>
        <taxon>Gammaproteobacteria</taxon>
        <taxon>Pseudomonadales</taxon>
        <taxon>Pseudomonadaceae</taxon>
        <taxon>Pseudomonas</taxon>
    </lineage>
</organism>
<dbReference type="OrthoDB" id="9812625at2"/>
<dbReference type="InterPro" id="IPR029510">
    <property type="entry name" value="Ald_DH_CS_GLU"/>
</dbReference>
<dbReference type="InterPro" id="IPR015590">
    <property type="entry name" value="Aldehyde_DH_dom"/>
</dbReference>
<dbReference type="KEGG" id="psw:LK03_18105"/>
<gene>
    <name evidence="6" type="ORF">LK03_18105</name>
</gene>
<name>A0A089WWR8_9PSED</name>
<dbReference type="InterPro" id="IPR016162">
    <property type="entry name" value="Ald_DH_N"/>
</dbReference>
<dbReference type="Pfam" id="PF00171">
    <property type="entry name" value="Aldedh"/>
    <property type="match status" value="1"/>
</dbReference>
<accession>A0A089WWR8</accession>